<dbReference type="PANTHER" id="PTHR44757:SF2">
    <property type="entry name" value="BIOFILM ARCHITECTURE MAINTENANCE PROTEIN MBAA"/>
    <property type="match status" value="1"/>
</dbReference>
<dbReference type="Pfam" id="PF08448">
    <property type="entry name" value="PAS_4"/>
    <property type="match status" value="1"/>
</dbReference>
<feature type="domain" description="EAL" evidence="5">
    <location>
        <begin position="513"/>
        <end position="766"/>
    </location>
</feature>
<feature type="transmembrane region" description="Helical" evidence="2">
    <location>
        <begin position="116"/>
        <end position="145"/>
    </location>
</feature>
<keyword evidence="2" id="KW-0812">Transmembrane</keyword>
<keyword evidence="2" id="KW-0472">Membrane</keyword>
<dbReference type="Pfam" id="PF00990">
    <property type="entry name" value="GGDEF"/>
    <property type="match status" value="1"/>
</dbReference>
<evidence type="ECO:0000259" key="4">
    <source>
        <dbReference type="PROSITE" id="PS50113"/>
    </source>
</evidence>
<dbReference type="PROSITE" id="PS50112">
    <property type="entry name" value="PAS"/>
    <property type="match status" value="1"/>
</dbReference>
<dbReference type="InterPro" id="IPR000160">
    <property type="entry name" value="GGDEF_dom"/>
</dbReference>
<dbReference type="PROSITE" id="PS50883">
    <property type="entry name" value="EAL"/>
    <property type="match status" value="1"/>
</dbReference>
<dbReference type="InterPro" id="IPR013656">
    <property type="entry name" value="PAS_4"/>
</dbReference>
<feature type="transmembrane region" description="Helical" evidence="2">
    <location>
        <begin position="29"/>
        <end position="49"/>
    </location>
</feature>
<dbReference type="SUPFAM" id="SSF141868">
    <property type="entry name" value="EAL domain-like"/>
    <property type="match status" value="1"/>
</dbReference>
<evidence type="ECO:0000259" key="6">
    <source>
        <dbReference type="PROSITE" id="PS50887"/>
    </source>
</evidence>
<evidence type="ECO:0008006" key="9">
    <source>
        <dbReference type="Google" id="ProtNLM"/>
    </source>
</evidence>
<name>A0ABN6PJ07_9BURK</name>
<feature type="transmembrane region" description="Helical" evidence="2">
    <location>
        <begin position="61"/>
        <end position="79"/>
    </location>
</feature>
<dbReference type="InterPro" id="IPR035965">
    <property type="entry name" value="PAS-like_dom_sf"/>
</dbReference>
<feature type="domain" description="PAS" evidence="3">
    <location>
        <begin position="207"/>
        <end position="277"/>
    </location>
</feature>
<dbReference type="InterPro" id="IPR029787">
    <property type="entry name" value="Nucleotide_cyclase"/>
</dbReference>
<evidence type="ECO:0000313" key="8">
    <source>
        <dbReference type="Proteomes" id="UP001057498"/>
    </source>
</evidence>
<feature type="domain" description="GGDEF" evidence="6">
    <location>
        <begin position="364"/>
        <end position="504"/>
    </location>
</feature>
<dbReference type="EMBL" id="AP025730">
    <property type="protein sequence ID" value="BDI05031.1"/>
    <property type="molecule type" value="Genomic_DNA"/>
</dbReference>
<evidence type="ECO:0000259" key="5">
    <source>
        <dbReference type="PROSITE" id="PS50883"/>
    </source>
</evidence>
<evidence type="ECO:0000256" key="2">
    <source>
        <dbReference type="SAM" id="Phobius"/>
    </source>
</evidence>
<proteinExistence type="predicted"/>
<protein>
    <recommendedName>
        <fullName evidence="9">Diguanylate cyclase</fullName>
    </recommendedName>
</protein>
<dbReference type="SMART" id="SM00052">
    <property type="entry name" value="EAL"/>
    <property type="match status" value="1"/>
</dbReference>
<dbReference type="PROSITE" id="PS50887">
    <property type="entry name" value="GGDEF"/>
    <property type="match status" value="1"/>
</dbReference>
<organism evidence="7 8">
    <name type="scientific">Sphaerotilus microaerophilus</name>
    <dbReference type="NCBI Taxonomy" id="2914710"/>
    <lineage>
        <taxon>Bacteria</taxon>
        <taxon>Pseudomonadati</taxon>
        <taxon>Pseudomonadota</taxon>
        <taxon>Betaproteobacteria</taxon>
        <taxon>Burkholderiales</taxon>
        <taxon>Sphaerotilaceae</taxon>
        <taxon>Sphaerotilus</taxon>
    </lineage>
</organism>
<dbReference type="Gene3D" id="3.30.450.20">
    <property type="entry name" value="PAS domain"/>
    <property type="match status" value="1"/>
</dbReference>
<dbReference type="CDD" id="cd01948">
    <property type="entry name" value="EAL"/>
    <property type="match status" value="1"/>
</dbReference>
<feature type="region of interest" description="Disordered" evidence="1">
    <location>
        <begin position="1"/>
        <end position="21"/>
    </location>
</feature>
<dbReference type="InterPro" id="IPR001633">
    <property type="entry name" value="EAL_dom"/>
</dbReference>
<dbReference type="PROSITE" id="PS50113">
    <property type="entry name" value="PAC"/>
    <property type="match status" value="1"/>
</dbReference>
<accession>A0ABN6PJ07</accession>
<dbReference type="NCBIfam" id="TIGR00229">
    <property type="entry name" value="sensory_box"/>
    <property type="match status" value="1"/>
</dbReference>
<dbReference type="Proteomes" id="UP001057498">
    <property type="component" value="Chromosome"/>
</dbReference>
<keyword evidence="2" id="KW-1133">Transmembrane helix</keyword>
<dbReference type="InterPro" id="IPR035919">
    <property type="entry name" value="EAL_sf"/>
</dbReference>
<evidence type="ECO:0000256" key="1">
    <source>
        <dbReference type="SAM" id="MobiDB-lite"/>
    </source>
</evidence>
<dbReference type="Gene3D" id="3.20.20.450">
    <property type="entry name" value="EAL domain"/>
    <property type="match status" value="1"/>
</dbReference>
<dbReference type="SMART" id="SM00091">
    <property type="entry name" value="PAS"/>
    <property type="match status" value="1"/>
</dbReference>
<sequence length="796" mass="86450">MKTSQGKAQGAGFRPDDDPDDRDELGRRLLQACAAIGVPTCLVIGTIRLTHGGAGFDRSVTANFVYAALCIGILLLTRRGNWRPAAHLLLGSGWLITTFLGWQAGGARSVNTMNYAVLLVACAWLLGHRPALAMAGMTLLAQAVFLTSEVNGWLPPAPVLPAPYVGTYNVMVLGLIATLTLLSRRSYKQRLAREQRYSEALALREADMHKLTQALEQSPESVLITDLKGRIEYANAIALERAGCAASALIGRDARQLVSPRTNTATLRSLSTALRETRPWRGELHLRRGDGHESVESITIAPVRQPDGQATHHVWLQQDITARREAEARVAHLERHDALTGLPNRRELEARLAERLKQATQARCHLALVVLNIDRFKTVNEARGQGVGDALLQALAQRLRGLLYRHELLAHVGADEFAVLLPDLEAEAGAASHQAYGLACQVHEALLQPLQLSQAEPVTVTASIGIALCPASEVDTPAEALRRAANALSEAKRHGGAHTAFFEAAMGDAAQQRFRVERDLREALADHQLRLFLQPQVDAKGRWTGAEALVRWQHPTQGMVSPGLFIPIAEESELIVGVGRWVFTEAVRLMATAARAGLALPLSVNLSPRQFRQGDFVPWLCNLLAEQGVDPGLLTLEVTEGLVIGNVEQAIARMKELRARGLHFSIDDFGTGYSSLAYLKRLPISELKIDKAFIQDAPTHPDDAALVETILSVAAHMQLKVVAEGVETQEQADFLARRDASVILQGYLFGKPAPAREWLQRWQEQQVLPPLPGRAAGTPQPLAGADIAATATALGA</sequence>
<dbReference type="RefSeq" id="WP_251973104.1">
    <property type="nucleotide sequence ID" value="NZ_AP025730.1"/>
</dbReference>
<evidence type="ECO:0000259" key="3">
    <source>
        <dbReference type="PROSITE" id="PS50112"/>
    </source>
</evidence>
<dbReference type="InterPro" id="IPR043128">
    <property type="entry name" value="Rev_trsase/Diguanyl_cyclase"/>
</dbReference>
<dbReference type="CDD" id="cd01949">
    <property type="entry name" value="GGDEF"/>
    <property type="match status" value="1"/>
</dbReference>
<dbReference type="SUPFAM" id="SSF55785">
    <property type="entry name" value="PYP-like sensor domain (PAS domain)"/>
    <property type="match status" value="1"/>
</dbReference>
<gene>
    <name evidence="7" type="ORF">CATMQ487_20010</name>
</gene>
<feature type="domain" description="PAC" evidence="4">
    <location>
        <begin position="280"/>
        <end position="332"/>
    </location>
</feature>
<reference evidence="7" key="1">
    <citation type="submission" date="2022-04" db="EMBL/GenBank/DDBJ databases">
        <title>Whole genome sequence of Sphaerotilus sp. FB-5.</title>
        <authorList>
            <person name="Takeda M."/>
            <person name="Narihara S."/>
            <person name="Akimoto M."/>
            <person name="Akimoto R."/>
            <person name="Nishiyashiki S."/>
            <person name="Murakami T."/>
        </authorList>
    </citation>
    <scope>NUCLEOTIDE SEQUENCE</scope>
    <source>
        <strain evidence="7">FB-5</strain>
    </source>
</reference>
<dbReference type="NCBIfam" id="TIGR00254">
    <property type="entry name" value="GGDEF"/>
    <property type="match status" value="1"/>
</dbReference>
<dbReference type="SMART" id="SM00267">
    <property type="entry name" value="GGDEF"/>
    <property type="match status" value="1"/>
</dbReference>
<dbReference type="SUPFAM" id="SSF55073">
    <property type="entry name" value="Nucleotide cyclase"/>
    <property type="match status" value="1"/>
</dbReference>
<dbReference type="InterPro" id="IPR000014">
    <property type="entry name" value="PAS"/>
</dbReference>
<keyword evidence="8" id="KW-1185">Reference proteome</keyword>
<dbReference type="CDD" id="cd00130">
    <property type="entry name" value="PAS"/>
    <property type="match status" value="1"/>
</dbReference>
<feature type="transmembrane region" description="Helical" evidence="2">
    <location>
        <begin position="165"/>
        <end position="183"/>
    </location>
</feature>
<feature type="transmembrane region" description="Helical" evidence="2">
    <location>
        <begin position="85"/>
        <end position="104"/>
    </location>
</feature>
<dbReference type="PANTHER" id="PTHR44757">
    <property type="entry name" value="DIGUANYLATE CYCLASE DGCP"/>
    <property type="match status" value="1"/>
</dbReference>
<dbReference type="InterPro" id="IPR000700">
    <property type="entry name" value="PAS-assoc_C"/>
</dbReference>
<dbReference type="InterPro" id="IPR052155">
    <property type="entry name" value="Biofilm_reg_signaling"/>
</dbReference>
<evidence type="ECO:0000313" key="7">
    <source>
        <dbReference type="EMBL" id="BDI05031.1"/>
    </source>
</evidence>
<dbReference type="Pfam" id="PF00563">
    <property type="entry name" value="EAL"/>
    <property type="match status" value="1"/>
</dbReference>
<dbReference type="Gene3D" id="3.30.70.270">
    <property type="match status" value="1"/>
</dbReference>